<evidence type="ECO:0000256" key="4">
    <source>
        <dbReference type="ARBA" id="ARBA00022475"/>
    </source>
</evidence>
<evidence type="ECO:0000256" key="2">
    <source>
        <dbReference type="ARBA" id="ARBA00006555"/>
    </source>
</evidence>
<dbReference type="PANTHER" id="PTHR33446">
    <property type="entry name" value="PROTEIN TONB-RELATED"/>
    <property type="match status" value="1"/>
</dbReference>
<dbReference type="InterPro" id="IPR006260">
    <property type="entry name" value="TonB/TolA_C"/>
</dbReference>
<keyword evidence="8 11" id="KW-1133">Transmembrane helix</keyword>
<accession>A0ABT6XIY9</accession>
<dbReference type="Gene3D" id="3.30.1150.10">
    <property type="match status" value="1"/>
</dbReference>
<keyword evidence="9 11" id="KW-0472">Membrane</keyword>
<dbReference type="InterPro" id="IPR037682">
    <property type="entry name" value="TonB_C"/>
</dbReference>
<evidence type="ECO:0000313" key="13">
    <source>
        <dbReference type="EMBL" id="MDI9240120.1"/>
    </source>
</evidence>
<feature type="compositionally biased region" description="Polar residues" evidence="10">
    <location>
        <begin position="143"/>
        <end position="153"/>
    </location>
</feature>
<keyword evidence="3" id="KW-0813">Transport</keyword>
<evidence type="ECO:0000256" key="5">
    <source>
        <dbReference type="ARBA" id="ARBA00022519"/>
    </source>
</evidence>
<evidence type="ECO:0000259" key="12">
    <source>
        <dbReference type="PROSITE" id="PS52015"/>
    </source>
</evidence>
<dbReference type="Pfam" id="PF03544">
    <property type="entry name" value="TonB_C"/>
    <property type="match status" value="1"/>
</dbReference>
<feature type="domain" description="TonB C-terminal" evidence="12">
    <location>
        <begin position="127"/>
        <end position="218"/>
    </location>
</feature>
<evidence type="ECO:0000256" key="9">
    <source>
        <dbReference type="ARBA" id="ARBA00023136"/>
    </source>
</evidence>
<evidence type="ECO:0000256" key="6">
    <source>
        <dbReference type="ARBA" id="ARBA00022692"/>
    </source>
</evidence>
<comment type="subcellular location">
    <subcellularLocation>
        <location evidence="1">Cell inner membrane</location>
        <topology evidence="1">Single-pass membrane protein</topology>
        <orientation evidence="1">Periplasmic side</orientation>
    </subcellularLocation>
</comment>
<organism evidence="13 14">
    <name type="scientific">Lysobacter stagni</name>
    <dbReference type="NCBI Taxonomy" id="3045172"/>
    <lineage>
        <taxon>Bacteria</taxon>
        <taxon>Pseudomonadati</taxon>
        <taxon>Pseudomonadota</taxon>
        <taxon>Gammaproteobacteria</taxon>
        <taxon>Lysobacterales</taxon>
        <taxon>Lysobacteraceae</taxon>
        <taxon>Lysobacter</taxon>
    </lineage>
</organism>
<dbReference type="InterPro" id="IPR051045">
    <property type="entry name" value="TonB-dependent_transducer"/>
</dbReference>
<gene>
    <name evidence="13" type="ORF">QLQ15_14500</name>
</gene>
<evidence type="ECO:0000256" key="3">
    <source>
        <dbReference type="ARBA" id="ARBA00022448"/>
    </source>
</evidence>
<evidence type="ECO:0000256" key="11">
    <source>
        <dbReference type="SAM" id="Phobius"/>
    </source>
</evidence>
<keyword evidence="7" id="KW-0653">Protein transport</keyword>
<comment type="similarity">
    <text evidence="2">Belongs to the TonB family.</text>
</comment>
<dbReference type="PANTHER" id="PTHR33446:SF2">
    <property type="entry name" value="PROTEIN TONB"/>
    <property type="match status" value="1"/>
</dbReference>
<dbReference type="PROSITE" id="PS52015">
    <property type="entry name" value="TONB_CTD"/>
    <property type="match status" value="1"/>
</dbReference>
<evidence type="ECO:0000256" key="7">
    <source>
        <dbReference type="ARBA" id="ARBA00022927"/>
    </source>
</evidence>
<dbReference type="EMBL" id="JASGBI010000001">
    <property type="protein sequence ID" value="MDI9240120.1"/>
    <property type="molecule type" value="Genomic_DNA"/>
</dbReference>
<dbReference type="SUPFAM" id="SSF74653">
    <property type="entry name" value="TolA/TonB C-terminal domain"/>
    <property type="match status" value="1"/>
</dbReference>
<dbReference type="Proteomes" id="UP001321580">
    <property type="component" value="Unassembled WGS sequence"/>
</dbReference>
<protein>
    <submittedName>
        <fullName evidence="13">Energy transducer TonB</fullName>
    </submittedName>
</protein>
<dbReference type="RefSeq" id="WP_283213473.1">
    <property type="nucleotide sequence ID" value="NZ_JASGBI010000001.1"/>
</dbReference>
<evidence type="ECO:0000256" key="8">
    <source>
        <dbReference type="ARBA" id="ARBA00022989"/>
    </source>
</evidence>
<feature type="region of interest" description="Disordered" evidence="10">
    <location>
        <begin position="55"/>
        <end position="153"/>
    </location>
</feature>
<feature type="compositionally biased region" description="Pro residues" evidence="10">
    <location>
        <begin position="110"/>
        <end position="125"/>
    </location>
</feature>
<name>A0ABT6XIY9_9GAMM</name>
<reference evidence="13 14" key="1">
    <citation type="submission" date="2023-05" db="EMBL/GenBank/DDBJ databases">
        <title>Lysobacter sp. strain LF1 Genome sequencing and assembly.</title>
        <authorList>
            <person name="Jung Y."/>
        </authorList>
    </citation>
    <scope>NUCLEOTIDE SEQUENCE [LARGE SCALE GENOMIC DNA]</scope>
    <source>
        <strain evidence="13 14">LF1</strain>
    </source>
</reference>
<keyword evidence="4" id="KW-1003">Cell membrane</keyword>
<evidence type="ECO:0000313" key="14">
    <source>
        <dbReference type="Proteomes" id="UP001321580"/>
    </source>
</evidence>
<proteinExistence type="inferred from homology"/>
<keyword evidence="14" id="KW-1185">Reference proteome</keyword>
<keyword evidence="5" id="KW-0997">Cell inner membrane</keyword>
<evidence type="ECO:0000256" key="10">
    <source>
        <dbReference type="SAM" id="MobiDB-lite"/>
    </source>
</evidence>
<sequence>MSAPAPAPHRPAFDLSHWLPARRSLLWILAAFVLGLLLFALVLSRGRKDDAFFRAGDGTPPTASSPNYAPLPAPLPAARDDNASGMGQAPATPAPDASAERPRLVETTRPAPPPTVPGPAAPPPSANTRPEPLAGRTPAPRYPTQSLRRGESGTVTVRAQIGVDGVPSSVEVAGTSGSRNLDRAAVDAVKRWRFSPATSNGQPVAGTVVVPISFDAQR</sequence>
<dbReference type="NCBIfam" id="TIGR01352">
    <property type="entry name" value="tonB_Cterm"/>
    <property type="match status" value="1"/>
</dbReference>
<comment type="caution">
    <text evidence="13">The sequence shown here is derived from an EMBL/GenBank/DDBJ whole genome shotgun (WGS) entry which is preliminary data.</text>
</comment>
<keyword evidence="6 11" id="KW-0812">Transmembrane</keyword>
<evidence type="ECO:0000256" key="1">
    <source>
        <dbReference type="ARBA" id="ARBA00004383"/>
    </source>
</evidence>
<feature type="transmembrane region" description="Helical" evidence="11">
    <location>
        <begin position="25"/>
        <end position="44"/>
    </location>
</feature>